<dbReference type="eggNOG" id="ENOG502SBMV">
    <property type="taxonomic scope" value="Eukaryota"/>
</dbReference>
<accession>F4R694</accession>
<dbReference type="InterPro" id="IPR052055">
    <property type="entry name" value="Hepadnavirus_pol/RT"/>
</dbReference>
<reference evidence="3" key="1">
    <citation type="journal article" date="2011" name="Proc. Natl. Acad. Sci. U.S.A.">
        <title>Obligate biotrophy features unraveled by the genomic analysis of rust fungi.</title>
        <authorList>
            <person name="Duplessis S."/>
            <person name="Cuomo C.A."/>
            <person name="Lin Y.-C."/>
            <person name="Aerts A."/>
            <person name="Tisserant E."/>
            <person name="Veneault-Fourrey C."/>
            <person name="Joly D.L."/>
            <person name="Hacquard S."/>
            <person name="Amselem J."/>
            <person name="Cantarel B.L."/>
            <person name="Chiu R."/>
            <person name="Coutinho P.M."/>
            <person name="Feau N."/>
            <person name="Field M."/>
            <person name="Frey P."/>
            <person name="Gelhaye E."/>
            <person name="Goldberg J."/>
            <person name="Grabherr M.G."/>
            <person name="Kodira C.D."/>
            <person name="Kohler A."/>
            <person name="Kuees U."/>
            <person name="Lindquist E.A."/>
            <person name="Lucas S.M."/>
            <person name="Mago R."/>
            <person name="Mauceli E."/>
            <person name="Morin E."/>
            <person name="Murat C."/>
            <person name="Pangilinan J.L."/>
            <person name="Park R."/>
            <person name="Pearson M."/>
            <person name="Quesneville H."/>
            <person name="Rouhier N."/>
            <person name="Sakthikumar S."/>
            <person name="Salamov A.A."/>
            <person name="Schmutz J."/>
            <person name="Selles B."/>
            <person name="Shapiro H."/>
            <person name="Tanguay P."/>
            <person name="Tuskan G.A."/>
            <person name="Henrissat B."/>
            <person name="Van de Peer Y."/>
            <person name="Rouze P."/>
            <person name="Ellis J.G."/>
            <person name="Dodds P.N."/>
            <person name="Schein J.E."/>
            <person name="Zhong S."/>
            <person name="Hamelin R.C."/>
            <person name="Grigoriev I.V."/>
            <person name="Szabo L.J."/>
            <person name="Martin F."/>
        </authorList>
    </citation>
    <scope>NUCLEOTIDE SEQUENCE [LARGE SCALE GENOMIC DNA]</scope>
    <source>
        <strain evidence="3">98AG31 / pathotype 3-4-7</strain>
    </source>
</reference>
<dbReference type="KEGG" id="mlr:MELLADRAFT_88916"/>
<dbReference type="InterPro" id="IPR036397">
    <property type="entry name" value="RNaseH_sf"/>
</dbReference>
<dbReference type="HOGENOM" id="CLU_006730_0_0_1"/>
<keyword evidence="3" id="KW-1185">Reference proteome</keyword>
<dbReference type="InterPro" id="IPR043502">
    <property type="entry name" value="DNA/RNA_pol_sf"/>
</dbReference>
<dbReference type="PANTHER" id="PTHR33050">
    <property type="entry name" value="REVERSE TRANSCRIPTASE DOMAIN-CONTAINING PROTEIN"/>
    <property type="match status" value="1"/>
</dbReference>
<evidence type="ECO:0000256" key="1">
    <source>
        <dbReference type="SAM" id="MobiDB-lite"/>
    </source>
</evidence>
<dbReference type="GO" id="GO:0003676">
    <property type="term" value="F:nucleic acid binding"/>
    <property type="evidence" value="ECO:0007669"/>
    <property type="project" value="InterPro"/>
</dbReference>
<proteinExistence type="predicted"/>
<protein>
    <submittedName>
        <fullName evidence="2">Uncharacterized protein</fullName>
    </submittedName>
</protein>
<dbReference type="PANTHER" id="PTHR33050:SF7">
    <property type="entry name" value="RIBONUCLEASE H"/>
    <property type="match status" value="1"/>
</dbReference>
<gene>
    <name evidence="2" type="ORF">MELLADRAFT_88916</name>
</gene>
<dbReference type="Proteomes" id="UP000001072">
    <property type="component" value="Unassembled WGS sequence"/>
</dbReference>
<dbReference type="STRING" id="747676.F4R694"/>
<name>F4R694_MELLP</name>
<dbReference type="Gene3D" id="3.30.420.10">
    <property type="entry name" value="Ribonuclease H-like superfamily/Ribonuclease H"/>
    <property type="match status" value="1"/>
</dbReference>
<dbReference type="GeneID" id="18935032"/>
<dbReference type="OrthoDB" id="3249498at2759"/>
<feature type="region of interest" description="Disordered" evidence="1">
    <location>
        <begin position="224"/>
        <end position="246"/>
    </location>
</feature>
<dbReference type="EMBL" id="GL883091">
    <property type="protein sequence ID" value="EGG12504.1"/>
    <property type="molecule type" value="Genomic_DNA"/>
</dbReference>
<dbReference type="CDD" id="cd06222">
    <property type="entry name" value="RNase_H_like"/>
    <property type="match status" value="1"/>
</dbReference>
<sequence length="1042" mass="115690">MTTDLDTINHVNETTAIFDNIDKILANYDDTGGSKNNSMAQLRTQVASIYPYEDPNFLYHWSSVARAAINLDARANRSCFPLTYEWPENPDPQSIPPIVLSGRLSPPPTIDVYGVIEGFFDRPIQPSPSRFEDLSMFPSNPITNSGEAPPPPPLLPQAFSVGARMPSPPAVDPPPTQGPSLLHRITFSKSPWFPQNPPVTARSDHPTISRRTVVKQQPIPSRPIFERIDKGKRKRDSSFSSSRSSIPPFITAPAVSGIPGHPGLSSFVPAPAVSGAPATSGIPAFAGPFTGAITSAPYLDDNEHLVPEEFSPVSFQFYGAVASSDPPQSRLRINADGDLKNVEGSAPKEITDNNHWQNLLTVLKHAYIAAFPPAAVSIKSYFDYILSLPGLFQARVHWEDTTSTNPLRASTTKFFTAQPENWAVQLFLPPNILQLNPLLEPLGSPLKQLLLPASLPLAPLLRSREVDESSPSIKFATPKLFLWLISLVITGMLACVPTATMTATEYTGYATKMDALRIIREASLTNEPNARTFLRGLEIDVLSKGYSAAVESSIHAAPLPSAPPLSSDPLAAYAIKRRPDLFQINCSINVKNLQSLLKNHPNKPFVDSIILGLTDGFWPISSLPSDDTVFNKNHATGPEAEEVLTKTRDKEVKLNSVTLMSGNKSFGNPSPNDLIEKEDIQIDLDGIPYFIPFMLYHYFGKHKFILWKSDVDAAFQNLPVSRQWQVRQIIRVKDAFHADRNINFGCSSSPKLWCAFFSLILWITYYEFNITELNAYMDDSWGISLATDMVSFKGKQIPLNQAKFLSIFDFINLPWAWEKQIFGSTLDIIGYSVNCEEVSISLPEGKRISLIVALRAFTSILSHPLIDWQRITGWANWGLNIFPLGRWALQSSWDKMAGKSLRNAHIPLNRLNVEDLNWLADALEAWPGRHVLKHLHWAISDADCMFFTDACPTGFGFWQPSNGCAWSCSLPPPSRNSFWAELLAVVSAIRMAVDFKASKTVIFTDSESVLYLFSSHRPTSTARSLFKYAINLMLYHPIDVKV</sequence>
<evidence type="ECO:0000313" key="3">
    <source>
        <dbReference type="Proteomes" id="UP000001072"/>
    </source>
</evidence>
<dbReference type="AlphaFoldDB" id="F4R694"/>
<organism evidence="3">
    <name type="scientific">Melampsora larici-populina (strain 98AG31 / pathotype 3-4-7)</name>
    <name type="common">Poplar leaf rust fungus</name>
    <dbReference type="NCBI Taxonomy" id="747676"/>
    <lineage>
        <taxon>Eukaryota</taxon>
        <taxon>Fungi</taxon>
        <taxon>Dikarya</taxon>
        <taxon>Basidiomycota</taxon>
        <taxon>Pucciniomycotina</taxon>
        <taxon>Pucciniomycetes</taxon>
        <taxon>Pucciniales</taxon>
        <taxon>Melampsoraceae</taxon>
        <taxon>Melampsora</taxon>
    </lineage>
</organism>
<dbReference type="InParanoid" id="F4R694"/>
<dbReference type="SUPFAM" id="SSF56672">
    <property type="entry name" value="DNA/RNA polymerases"/>
    <property type="match status" value="1"/>
</dbReference>
<dbReference type="VEuPathDB" id="FungiDB:MELLADRAFT_88916"/>
<evidence type="ECO:0000313" key="2">
    <source>
        <dbReference type="EMBL" id="EGG12504.1"/>
    </source>
</evidence>
<dbReference type="InterPro" id="IPR044730">
    <property type="entry name" value="RNase_H-like_dom_plant"/>
</dbReference>
<dbReference type="RefSeq" id="XP_007404879.1">
    <property type="nucleotide sequence ID" value="XM_007404817.1"/>
</dbReference>